<feature type="non-terminal residue" evidence="2">
    <location>
        <position position="1"/>
    </location>
</feature>
<name>E9G0L6_DAPPU</name>
<gene>
    <name evidence="2" type="ORF">DAPPUDRAFT_17962</name>
</gene>
<reference evidence="2 3" key="1">
    <citation type="journal article" date="2011" name="Science">
        <title>The ecoresponsive genome of Daphnia pulex.</title>
        <authorList>
            <person name="Colbourne J.K."/>
            <person name="Pfrender M.E."/>
            <person name="Gilbert D."/>
            <person name="Thomas W.K."/>
            <person name="Tucker A."/>
            <person name="Oakley T.H."/>
            <person name="Tokishita S."/>
            <person name="Aerts A."/>
            <person name="Arnold G.J."/>
            <person name="Basu M.K."/>
            <person name="Bauer D.J."/>
            <person name="Caceres C.E."/>
            <person name="Carmel L."/>
            <person name="Casola C."/>
            <person name="Choi J.H."/>
            <person name="Detter J.C."/>
            <person name="Dong Q."/>
            <person name="Dusheyko S."/>
            <person name="Eads B.D."/>
            <person name="Frohlich T."/>
            <person name="Geiler-Samerotte K.A."/>
            <person name="Gerlach D."/>
            <person name="Hatcher P."/>
            <person name="Jogdeo S."/>
            <person name="Krijgsveld J."/>
            <person name="Kriventseva E.V."/>
            <person name="Kultz D."/>
            <person name="Laforsch C."/>
            <person name="Lindquist E."/>
            <person name="Lopez J."/>
            <person name="Manak J.R."/>
            <person name="Muller J."/>
            <person name="Pangilinan J."/>
            <person name="Patwardhan R.P."/>
            <person name="Pitluck S."/>
            <person name="Pritham E.J."/>
            <person name="Rechtsteiner A."/>
            <person name="Rho M."/>
            <person name="Rogozin I.B."/>
            <person name="Sakarya O."/>
            <person name="Salamov A."/>
            <person name="Schaack S."/>
            <person name="Shapiro H."/>
            <person name="Shiga Y."/>
            <person name="Skalitzky C."/>
            <person name="Smith Z."/>
            <person name="Souvorov A."/>
            <person name="Sung W."/>
            <person name="Tang Z."/>
            <person name="Tsuchiya D."/>
            <person name="Tu H."/>
            <person name="Vos H."/>
            <person name="Wang M."/>
            <person name="Wolf Y.I."/>
            <person name="Yamagata H."/>
            <person name="Yamada T."/>
            <person name="Ye Y."/>
            <person name="Shaw J.R."/>
            <person name="Andrews J."/>
            <person name="Crease T.J."/>
            <person name="Tang H."/>
            <person name="Lucas S.M."/>
            <person name="Robertson H.M."/>
            <person name="Bork P."/>
            <person name="Koonin E.V."/>
            <person name="Zdobnov E.M."/>
            <person name="Grigoriev I.V."/>
            <person name="Lynch M."/>
            <person name="Boore J.L."/>
        </authorList>
    </citation>
    <scope>NUCLEOTIDE SEQUENCE [LARGE SCALE GENOMIC DNA]</scope>
</reference>
<proteinExistence type="predicted"/>
<dbReference type="InterPro" id="IPR036034">
    <property type="entry name" value="PDZ_sf"/>
</dbReference>
<dbReference type="AlphaFoldDB" id="E9G0L6"/>
<dbReference type="OrthoDB" id="2187496at2759"/>
<dbReference type="SUPFAM" id="SSF50156">
    <property type="entry name" value="PDZ domain-like"/>
    <property type="match status" value="1"/>
</dbReference>
<keyword evidence="3" id="KW-1185">Reference proteome</keyword>
<dbReference type="InterPro" id="IPR050614">
    <property type="entry name" value="Synaptic_Scaffolding_LAP-MAGUK"/>
</dbReference>
<feature type="non-terminal residue" evidence="2">
    <location>
        <position position="77"/>
    </location>
</feature>
<dbReference type="STRING" id="6669.E9G0L6"/>
<feature type="domain" description="PDZ" evidence="1">
    <location>
        <begin position="1"/>
        <end position="77"/>
    </location>
</feature>
<accession>E9G0L6</accession>
<dbReference type="HOGENOM" id="CLU_149433_1_1_1"/>
<dbReference type="SMART" id="SM00228">
    <property type="entry name" value="PDZ"/>
    <property type="match status" value="1"/>
</dbReference>
<dbReference type="PANTHER" id="PTHR23119">
    <property type="entry name" value="DISCS LARGE"/>
    <property type="match status" value="1"/>
</dbReference>
<dbReference type="EMBL" id="GL732528">
    <property type="protein sequence ID" value="EFX86925.1"/>
    <property type="molecule type" value="Genomic_DNA"/>
</dbReference>
<dbReference type="InterPro" id="IPR001478">
    <property type="entry name" value="PDZ"/>
</dbReference>
<evidence type="ECO:0000313" key="2">
    <source>
        <dbReference type="EMBL" id="EFX86925.1"/>
    </source>
</evidence>
<dbReference type="KEGG" id="dpx:DAPPUDRAFT_17962"/>
<dbReference type="Pfam" id="PF00595">
    <property type="entry name" value="PDZ"/>
    <property type="match status" value="1"/>
</dbReference>
<dbReference type="eggNOG" id="KOG0619">
    <property type="taxonomic scope" value="Eukaryota"/>
</dbReference>
<dbReference type="OMA" id="INTNHIW"/>
<dbReference type="PANTHER" id="PTHR23119:SF44">
    <property type="entry name" value="PROTEIN LAP4"/>
    <property type="match status" value="1"/>
</dbReference>
<dbReference type="Proteomes" id="UP000000305">
    <property type="component" value="Unassembled WGS sequence"/>
</dbReference>
<dbReference type="InParanoid" id="E9G0L6"/>
<evidence type="ECO:0000259" key="1">
    <source>
        <dbReference type="PROSITE" id="PS50106"/>
    </source>
</evidence>
<dbReference type="Gene3D" id="2.30.42.10">
    <property type="match status" value="1"/>
</dbReference>
<protein>
    <recommendedName>
        <fullName evidence="1">PDZ domain-containing protein</fullName>
    </recommendedName>
</protein>
<sequence length="77" mass="8147">LGLSIAGGKGSTPYRGDDEGIFISRVTEGGPAEMARLRVGDKLVAVNGMSCIDVHYYEAVDILKAAGPSLVVHFIRE</sequence>
<dbReference type="PROSITE" id="PS50106">
    <property type="entry name" value="PDZ"/>
    <property type="match status" value="1"/>
</dbReference>
<evidence type="ECO:0000313" key="3">
    <source>
        <dbReference type="Proteomes" id="UP000000305"/>
    </source>
</evidence>
<organism evidence="2 3">
    <name type="scientific">Daphnia pulex</name>
    <name type="common">Water flea</name>
    <dbReference type="NCBI Taxonomy" id="6669"/>
    <lineage>
        <taxon>Eukaryota</taxon>
        <taxon>Metazoa</taxon>
        <taxon>Ecdysozoa</taxon>
        <taxon>Arthropoda</taxon>
        <taxon>Crustacea</taxon>
        <taxon>Branchiopoda</taxon>
        <taxon>Diplostraca</taxon>
        <taxon>Cladocera</taxon>
        <taxon>Anomopoda</taxon>
        <taxon>Daphniidae</taxon>
        <taxon>Daphnia</taxon>
    </lineage>
</organism>
<dbReference type="PhylomeDB" id="E9G0L6"/>